<evidence type="ECO:0000313" key="2">
    <source>
        <dbReference type="Proteomes" id="UP000025748"/>
    </source>
</evidence>
<gene>
    <name evidence="1" type="ORF">L544_1807</name>
</gene>
<dbReference type="InterPro" id="IPR015943">
    <property type="entry name" value="WD40/YVTN_repeat-like_dom_sf"/>
</dbReference>
<comment type="caution">
    <text evidence="1">The sequence shown here is derived from an EMBL/GenBank/DDBJ whole genome shotgun (WGS) entry which is preliminary data.</text>
</comment>
<name>A0ABR4R6S2_9BORD</name>
<evidence type="ECO:0000313" key="1">
    <source>
        <dbReference type="EMBL" id="KCB25287.1"/>
    </source>
</evidence>
<protein>
    <submittedName>
        <fullName evidence="1">N-acetyltransferase YedL</fullName>
    </submittedName>
</protein>
<dbReference type="Gene3D" id="2.130.10.10">
    <property type="entry name" value="YVTN repeat-like/Quinoprotein amine dehydrogenase"/>
    <property type="match status" value="1"/>
</dbReference>
<dbReference type="Proteomes" id="UP000025748">
    <property type="component" value="Unassembled WGS sequence"/>
</dbReference>
<dbReference type="InterPro" id="IPR011044">
    <property type="entry name" value="Quino_amine_DH_bsu"/>
</dbReference>
<organism evidence="1 2">
    <name type="scientific">Bordetella hinzii OH87 BAL007II</name>
    <dbReference type="NCBI Taxonomy" id="1331262"/>
    <lineage>
        <taxon>Bacteria</taxon>
        <taxon>Pseudomonadati</taxon>
        <taxon>Pseudomonadota</taxon>
        <taxon>Betaproteobacteria</taxon>
        <taxon>Burkholderiales</taxon>
        <taxon>Alcaligenaceae</taxon>
        <taxon>Bordetella</taxon>
    </lineage>
</organism>
<reference evidence="1 2" key="1">
    <citation type="submission" date="2014-03" db="EMBL/GenBank/DDBJ databases">
        <title>Genome sequence of Bordetella hinzii.</title>
        <authorList>
            <person name="Register K."/>
            <person name="Harvill E."/>
            <person name="Goodfield L.L."/>
            <person name="Ivanov Y.V."/>
            <person name="Meyer J.A."/>
            <person name="Muse S.J."/>
            <person name="Jacobs N."/>
            <person name="Bendor L."/>
            <person name="Smallridge W.E."/>
            <person name="Brinkac L.M."/>
            <person name="Sanka R."/>
            <person name="Kim M."/>
            <person name="Losada L."/>
        </authorList>
    </citation>
    <scope>NUCLEOTIDE SEQUENCE [LARGE SCALE GENOMIC DNA]</scope>
    <source>
        <strain evidence="1 2">OH87 BAL007II</strain>
    </source>
</reference>
<dbReference type="SUPFAM" id="SSF50969">
    <property type="entry name" value="YVTN repeat-like/Quinoprotein amine dehydrogenase"/>
    <property type="match status" value="1"/>
</dbReference>
<accession>A0ABR4R6S2</accession>
<dbReference type="EMBL" id="JHEM01000008">
    <property type="protein sequence ID" value="KCB25287.1"/>
    <property type="molecule type" value="Genomic_DNA"/>
</dbReference>
<sequence length="222" mass="23688">MGCTDSLEIIMAKTVHQAEILREYGPFDGEPPIHGVSYDGRHVWFATGGQLLAMDPASGKVVRELKLKADAGTACDGRHLYQIGGDVIQKIDMASGQVVARLPLPGSGYSGLAWGEGSLWVGHWRECLIHEIDPANGAVLRTLRSDRFVTGVTWARDQLWHGVGDGGGQGELRRVDPASGEVLERITLPEDIAVSGLESDGASGFFCGGGRSGRLRRVKAAA</sequence>
<proteinExistence type="predicted"/>
<keyword evidence="2" id="KW-1185">Reference proteome</keyword>